<evidence type="ECO:0000259" key="2">
    <source>
        <dbReference type="Pfam" id="PF13556"/>
    </source>
</evidence>
<dbReference type="EMBL" id="JANAFB010000059">
    <property type="protein sequence ID" value="MCP3427189.1"/>
    <property type="molecule type" value="Genomic_DNA"/>
</dbReference>
<accession>A0A9X2HH05</accession>
<dbReference type="RefSeq" id="WP_254168920.1">
    <property type="nucleotide sequence ID" value="NZ_JANAFB010000059.1"/>
</dbReference>
<protein>
    <submittedName>
        <fullName evidence="3">PucR family transcriptional regulator ligand-binding domain-containing protein</fullName>
    </submittedName>
</protein>
<dbReference type="InterPro" id="IPR042070">
    <property type="entry name" value="PucR_C-HTH_sf"/>
</dbReference>
<proteinExistence type="predicted"/>
<reference evidence="3" key="1">
    <citation type="submission" date="2022-06" db="EMBL/GenBank/DDBJ databases">
        <title>Rothia sp. isolated from sandalwood seedling.</title>
        <authorList>
            <person name="Tuikhar N."/>
            <person name="Kirdat K."/>
            <person name="Thorat V."/>
            <person name="Swetha P."/>
            <person name="Padma S."/>
            <person name="Sundararaj R."/>
            <person name="Yadav A."/>
        </authorList>
    </citation>
    <scope>NUCLEOTIDE SEQUENCE</scope>
    <source>
        <strain evidence="3">AR01</strain>
    </source>
</reference>
<evidence type="ECO:0000259" key="1">
    <source>
        <dbReference type="Pfam" id="PF07905"/>
    </source>
</evidence>
<dbReference type="InterPro" id="IPR025736">
    <property type="entry name" value="PucR_C-HTH_dom"/>
</dbReference>
<dbReference type="InterPro" id="IPR012914">
    <property type="entry name" value="PucR_dom"/>
</dbReference>
<feature type="domain" description="PucR C-terminal helix-turn-helix" evidence="2">
    <location>
        <begin position="397"/>
        <end position="452"/>
    </location>
</feature>
<dbReference type="InterPro" id="IPR051448">
    <property type="entry name" value="CdaR-like_regulators"/>
</dbReference>
<dbReference type="Gene3D" id="1.10.10.2840">
    <property type="entry name" value="PucR C-terminal helix-turn-helix domain"/>
    <property type="match status" value="1"/>
</dbReference>
<dbReference type="Pfam" id="PF13556">
    <property type="entry name" value="HTH_30"/>
    <property type="match status" value="1"/>
</dbReference>
<dbReference type="Proteomes" id="UP001139502">
    <property type="component" value="Unassembled WGS sequence"/>
</dbReference>
<gene>
    <name evidence="3" type="ORF">NBM05_14540</name>
</gene>
<feature type="domain" description="Purine catabolism PurC-like" evidence="1">
    <location>
        <begin position="9"/>
        <end position="125"/>
    </location>
</feature>
<organism evidence="3 4">
    <name type="scientific">Rothia santali</name>
    <dbReference type="NCBI Taxonomy" id="2949643"/>
    <lineage>
        <taxon>Bacteria</taxon>
        <taxon>Bacillati</taxon>
        <taxon>Actinomycetota</taxon>
        <taxon>Actinomycetes</taxon>
        <taxon>Micrococcales</taxon>
        <taxon>Micrococcaceae</taxon>
        <taxon>Rothia</taxon>
    </lineage>
</organism>
<evidence type="ECO:0000313" key="3">
    <source>
        <dbReference type="EMBL" id="MCP3427189.1"/>
    </source>
</evidence>
<dbReference type="AlphaFoldDB" id="A0A9X2HH05"/>
<dbReference type="PANTHER" id="PTHR33744:SF1">
    <property type="entry name" value="DNA-BINDING TRANSCRIPTIONAL ACTIVATOR ADER"/>
    <property type="match status" value="1"/>
</dbReference>
<evidence type="ECO:0000313" key="4">
    <source>
        <dbReference type="Proteomes" id="UP001139502"/>
    </source>
</evidence>
<name>A0A9X2HH05_9MICC</name>
<dbReference type="Pfam" id="PF07905">
    <property type="entry name" value="PucR"/>
    <property type="match status" value="1"/>
</dbReference>
<keyword evidence="4" id="KW-1185">Reference proteome</keyword>
<dbReference type="PANTHER" id="PTHR33744">
    <property type="entry name" value="CARBOHYDRATE DIACID REGULATOR"/>
    <property type="match status" value="1"/>
</dbReference>
<comment type="caution">
    <text evidence="3">The sequence shown here is derived from an EMBL/GenBank/DDBJ whole genome shotgun (WGS) entry which is preliminary data.</text>
</comment>
<sequence>MNTRFTVGELVEDPSLDTRVMSGARGLSRAVLWAHSCEKSDPARWLGPHELLMTVGLCIPEGGEAQRVLVAELDQAGVAGIAIGDDGLAPHLTDAFHAEADSRAFPVLFSGPHTPFAAIGRTVAAANTDRQAMSVLLLAKLYRLTGDRTDGDRRAARDIGDLLGIPVAVRDEKSGCVIIGEDLPPADRTQEYPLRTHHPARLIVDRRTPIDSFVLGHLTQILTVDANTVMQQLEQRLRSGAELLEQTLGGFVGAGDRLLALWGRPLPDFRVLAIPASEARSIGLSLALAELPFAMIHHRRTSHVVIPPSNYIDAASIVGELSPATGVSSERRSFADLAAAGEEADAEYLEAAARGQAWREYGPQKISLLSRSGTESDRVISEVLGPLAVDDAQHRILRETLFAFLDHDLGWKPTAASLNLHRQSLVYRIRKIEALTGRSVRVTRDISAFWLARTAWAARGERPGP</sequence>